<evidence type="ECO:0000313" key="2">
    <source>
        <dbReference type="EMBL" id="PNX80009.1"/>
    </source>
</evidence>
<comment type="caution">
    <text evidence="2">The sequence shown here is derived from an EMBL/GenBank/DDBJ whole genome shotgun (WGS) entry which is preliminary data.</text>
</comment>
<name>A0A2K3LNB1_TRIPR</name>
<dbReference type="EMBL" id="ASHM01037080">
    <property type="protein sequence ID" value="PNX80009.1"/>
    <property type="molecule type" value="Genomic_DNA"/>
</dbReference>
<feature type="transmembrane region" description="Helical" evidence="1">
    <location>
        <begin position="6"/>
        <end position="23"/>
    </location>
</feature>
<dbReference type="AlphaFoldDB" id="A0A2K3LNB1"/>
<sequence>MLLCGVFGLPGTIASFLVFFVVFEEAKLAHPNWQPERIKPETLRRSILPGLKPITSLLSQGKTLIAPAPPTIGRCNVFVLVQQGELIRPLPLLGGCSGWS</sequence>
<keyword evidence="1" id="KW-1133">Transmembrane helix</keyword>
<keyword evidence="1" id="KW-0472">Membrane</keyword>
<organism evidence="2 3">
    <name type="scientific">Trifolium pratense</name>
    <name type="common">Red clover</name>
    <dbReference type="NCBI Taxonomy" id="57577"/>
    <lineage>
        <taxon>Eukaryota</taxon>
        <taxon>Viridiplantae</taxon>
        <taxon>Streptophyta</taxon>
        <taxon>Embryophyta</taxon>
        <taxon>Tracheophyta</taxon>
        <taxon>Spermatophyta</taxon>
        <taxon>Magnoliopsida</taxon>
        <taxon>eudicotyledons</taxon>
        <taxon>Gunneridae</taxon>
        <taxon>Pentapetalae</taxon>
        <taxon>rosids</taxon>
        <taxon>fabids</taxon>
        <taxon>Fabales</taxon>
        <taxon>Fabaceae</taxon>
        <taxon>Papilionoideae</taxon>
        <taxon>50 kb inversion clade</taxon>
        <taxon>NPAAA clade</taxon>
        <taxon>Hologalegina</taxon>
        <taxon>IRL clade</taxon>
        <taxon>Trifolieae</taxon>
        <taxon>Trifolium</taxon>
    </lineage>
</organism>
<protein>
    <submittedName>
        <fullName evidence="2">Uncharacterized protein</fullName>
    </submittedName>
</protein>
<accession>A0A2K3LNB1</accession>
<dbReference type="Proteomes" id="UP000236291">
    <property type="component" value="Unassembled WGS sequence"/>
</dbReference>
<reference evidence="2 3" key="1">
    <citation type="journal article" date="2014" name="Am. J. Bot.">
        <title>Genome assembly and annotation for red clover (Trifolium pratense; Fabaceae).</title>
        <authorList>
            <person name="Istvanek J."/>
            <person name="Jaros M."/>
            <person name="Krenek A."/>
            <person name="Repkova J."/>
        </authorList>
    </citation>
    <scope>NUCLEOTIDE SEQUENCE [LARGE SCALE GENOMIC DNA]</scope>
    <source>
        <strain evidence="3">cv. Tatra</strain>
        <tissue evidence="2">Young leaves</tissue>
    </source>
</reference>
<evidence type="ECO:0000313" key="3">
    <source>
        <dbReference type="Proteomes" id="UP000236291"/>
    </source>
</evidence>
<evidence type="ECO:0000256" key="1">
    <source>
        <dbReference type="SAM" id="Phobius"/>
    </source>
</evidence>
<gene>
    <name evidence="2" type="ORF">L195_g036003</name>
</gene>
<reference evidence="2 3" key="2">
    <citation type="journal article" date="2017" name="Front. Plant Sci.">
        <title>Gene Classification and Mining of Molecular Markers Useful in Red Clover (Trifolium pratense) Breeding.</title>
        <authorList>
            <person name="Istvanek J."/>
            <person name="Dluhosova J."/>
            <person name="Dluhos P."/>
            <person name="Patkova L."/>
            <person name="Nedelnik J."/>
            <person name="Repkova J."/>
        </authorList>
    </citation>
    <scope>NUCLEOTIDE SEQUENCE [LARGE SCALE GENOMIC DNA]</scope>
    <source>
        <strain evidence="3">cv. Tatra</strain>
        <tissue evidence="2">Young leaves</tissue>
    </source>
</reference>
<keyword evidence="1" id="KW-0812">Transmembrane</keyword>
<proteinExistence type="predicted"/>